<protein>
    <submittedName>
        <fullName evidence="2">Uncharacterized protein</fullName>
    </submittedName>
</protein>
<reference evidence="3" key="1">
    <citation type="journal article" date="2019" name="bioRxiv">
        <title>Genomics, evolutionary history and diagnostics of the Alternaria alternata species group including apple and Asian pear pathotypes.</title>
        <authorList>
            <person name="Armitage A.D."/>
            <person name="Cockerton H.M."/>
            <person name="Sreenivasaprasad S."/>
            <person name="Woodhall J.W."/>
            <person name="Lane C.R."/>
            <person name="Harrison R.J."/>
            <person name="Clarkson J.P."/>
        </authorList>
    </citation>
    <scope>NUCLEOTIDE SEQUENCE [LARGE SCALE GENOMIC DNA]</scope>
    <source>
        <strain evidence="3">FERA 635</strain>
    </source>
</reference>
<evidence type="ECO:0000313" key="3">
    <source>
        <dbReference type="Proteomes" id="UP000293195"/>
    </source>
</evidence>
<dbReference type="EMBL" id="PDXF01000023">
    <property type="protein sequence ID" value="RYN98930.1"/>
    <property type="molecule type" value="Genomic_DNA"/>
</dbReference>
<proteinExistence type="predicted"/>
<dbReference type="Proteomes" id="UP000293195">
    <property type="component" value="Unassembled WGS sequence"/>
</dbReference>
<keyword evidence="3" id="KW-1185">Reference proteome</keyword>
<gene>
    <name evidence="2" type="ORF">AA0119_g6698</name>
</gene>
<sequence>MSSSDYNRKSLSNYKHFAEFMRDQEAIWTERKNADGMKTRNDTMKKNQSWKPHSQNQRCPKNIR</sequence>
<name>A0ABY0G7M7_9PLEO</name>
<feature type="compositionally biased region" description="Polar residues" evidence="1">
    <location>
        <begin position="46"/>
        <end position="64"/>
    </location>
</feature>
<feature type="region of interest" description="Disordered" evidence="1">
    <location>
        <begin position="31"/>
        <end position="64"/>
    </location>
</feature>
<accession>A0ABY0G7M7</accession>
<evidence type="ECO:0000256" key="1">
    <source>
        <dbReference type="SAM" id="MobiDB-lite"/>
    </source>
</evidence>
<organism evidence="2 3">
    <name type="scientific">Alternaria tenuissima</name>
    <dbReference type="NCBI Taxonomy" id="119927"/>
    <lineage>
        <taxon>Eukaryota</taxon>
        <taxon>Fungi</taxon>
        <taxon>Dikarya</taxon>
        <taxon>Ascomycota</taxon>
        <taxon>Pezizomycotina</taxon>
        <taxon>Dothideomycetes</taxon>
        <taxon>Pleosporomycetidae</taxon>
        <taxon>Pleosporales</taxon>
        <taxon>Pleosporineae</taxon>
        <taxon>Pleosporaceae</taxon>
        <taxon>Alternaria</taxon>
        <taxon>Alternaria sect. Alternaria</taxon>
        <taxon>Alternaria alternata complex</taxon>
    </lineage>
</organism>
<evidence type="ECO:0000313" key="2">
    <source>
        <dbReference type="EMBL" id="RYN98930.1"/>
    </source>
</evidence>
<comment type="caution">
    <text evidence="2">The sequence shown here is derived from an EMBL/GenBank/DDBJ whole genome shotgun (WGS) entry which is preliminary data.</text>
</comment>
<feature type="compositionally biased region" description="Basic and acidic residues" evidence="1">
    <location>
        <begin position="31"/>
        <end position="45"/>
    </location>
</feature>